<keyword evidence="6" id="KW-1185">Reference proteome</keyword>
<accession>A0A232LSN7</accession>
<dbReference type="GO" id="GO:0006338">
    <property type="term" value="P:chromatin remodeling"/>
    <property type="evidence" value="ECO:0007669"/>
    <property type="project" value="InterPro"/>
</dbReference>
<reference evidence="5 6" key="1">
    <citation type="journal article" date="2015" name="Environ. Microbiol.">
        <title>Metagenome sequence of Elaphomyces granulatus from sporocarp tissue reveals Ascomycota ectomycorrhizal fingerprints of genome expansion and a Proteobacteria-rich microbiome.</title>
        <authorList>
            <person name="Quandt C.A."/>
            <person name="Kohler A."/>
            <person name="Hesse C.N."/>
            <person name="Sharpton T.J."/>
            <person name="Martin F."/>
            <person name="Spatafora J.W."/>
        </authorList>
    </citation>
    <scope>NUCLEOTIDE SEQUENCE [LARGE SCALE GENOMIC DNA]</scope>
    <source>
        <strain evidence="5 6">OSC145934</strain>
    </source>
</reference>
<dbReference type="OrthoDB" id="5321006at2759"/>
<evidence type="ECO:0000313" key="5">
    <source>
        <dbReference type="EMBL" id="OXV07180.1"/>
    </source>
</evidence>
<protein>
    <recommendedName>
        <fullName evidence="7">DUF1750-domain-containing protein</fullName>
    </recommendedName>
</protein>
<evidence type="ECO:0000256" key="1">
    <source>
        <dbReference type="SAM" id="Coils"/>
    </source>
</evidence>
<evidence type="ECO:0000259" key="4">
    <source>
        <dbReference type="Pfam" id="PF20497"/>
    </source>
</evidence>
<evidence type="ECO:0008006" key="7">
    <source>
        <dbReference type="Google" id="ProtNLM"/>
    </source>
</evidence>
<proteinExistence type="predicted"/>
<evidence type="ECO:0000256" key="2">
    <source>
        <dbReference type="SAM" id="MobiDB-lite"/>
    </source>
</evidence>
<feature type="domain" description="SWI/SNF and RSC complexes subunit Ssr4 C-terminal" evidence="4">
    <location>
        <begin position="264"/>
        <end position="688"/>
    </location>
</feature>
<sequence>MNDPAGGLPGQLLPHMHLVSRYRYPVMNMMPTETVVEYLINASKVVREHPMYWTFLDGPPDGTALLAWQPQNHLGTTFATDGYVWADAEQALTFETKGYTVEMWLHRSGHHPPIESIATHCRKRYRLTSPKVPNPNLAPPDPSLWLIHYSRAPQSDHIPANRIPITPQIQNMLAQRRFLQSQGQPARKDFMLHDPSNWPTINFPPQMGQQGFAQPGVYPNALMGRQQGTFYAQQQGPGVLGPKAPRGHRGSAGTMIALPADVSLEDEEVSAGDILDLLSPREISKMRYQQHHEWMEEVFASPYAIKQITPVDLGLGRKGELESLTVGFFEAPVGPSHTKDPKDAMVSHRTRKIEPEEADQFTERVTKRVADVSAEIEKLKKQHARRMEKVGRLSMLTEAELRLRDAAANPSETGPEIWRLEGCVDIPTEEGISPADYSMQTAKFKVDDIAKDLETAYGRLIVPEPNVSCVQKGGLLERIEPDQTTEGTNGVGFSENDIIMDNADHLLDQFGTPPASTLGQRAVSNIRESVPHASLGSAVPSSNASNITTDTPADTGTIPNLEVDVEMSESNEPAQHNSDSEAGDWVMVGSEDKPAKIHNAILSDKTTRGVSGPVALGTPGSVIQGLTPASTGDTGGLETSNFEDATEFSNIDSAGDALAAYSEQHDGLDLPDLDNSAFGDAFHASDNEGHADEMS</sequence>
<comment type="caution">
    <text evidence="5">The sequence shown here is derived from an EMBL/GenBank/DDBJ whole genome shotgun (WGS) entry which is preliminary data.</text>
</comment>
<evidence type="ECO:0000259" key="3">
    <source>
        <dbReference type="Pfam" id="PF08549"/>
    </source>
</evidence>
<dbReference type="EMBL" id="NPHW01005032">
    <property type="protein sequence ID" value="OXV07180.1"/>
    <property type="molecule type" value="Genomic_DNA"/>
</dbReference>
<feature type="domain" description="SWI/SNF and RSC complexes subunit Ssr4 N-terminal" evidence="3">
    <location>
        <begin position="2"/>
        <end position="209"/>
    </location>
</feature>
<dbReference type="Pfam" id="PF20497">
    <property type="entry name" value="SWI-SNF_Ssr4_C"/>
    <property type="match status" value="1"/>
</dbReference>
<dbReference type="AlphaFoldDB" id="A0A232LSN7"/>
<evidence type="ECO:0000313" key="6">
    <source>
        <dbReference type="Proteomes" id="UP000243515"/>
    </source>
</evidence>
<dbReference type="InterPro" id="IPR046464">
    <property type="entry name" value="SWI-SNF_Ssr4_C"/>
</dbReference>
<feature type="region of interest" description="Disordered" evidence="2">
    <location>
        <begin position="533"/>
        <end position="557"/>
    </location>
</feature>
<dbReference type="Pfam" id="PF08549">
    <property type="entry name" value="SWI-SNF_Ssr4_N"/>
    <property type="match status" value="1"/>
</dbReference>
<gene>
    <name evidence="5" type="ORF">Egran_05059</name>
</gene>
<feature type="compositionally biased region" description="Polar residues" evidence="2">
    <location>
        <begin position="539"/>
        <end position="557"/>
    </location>
</feature>
<feature type="coiled-coil region" evidence="1">
    <location>
        <begin position="362"/>
        <end position="389"/>
    </location>
</feature>
<dbReference type="Proteomes" id="UP000243515">
    <property type="component" value="Unassembled WGS sequence"/>
</dbReference>
<name>A0A232LSN7_9EURO</name>
<keyword evidence="1" id="KW-0175">Coiled coil</keyword>
<dbReference type="InterPro" id="IPR013859">
    <property type="entry name" value="Ssr4_N"/>
</dbReference>
<organism evidence="5 6">
    <name type="scientific">Elaphomyces granulatus</name>
    <dbReference type="NCBI Taxonomy" id="519963"/>
    <lineage>
        <taxon>Eukaryota</taxon>
        <taxon>Fungi</taxon>
        <taxon>Dikarya</taxon>
        <taxon>Ascomycota</taxon>
        <taxon>Pezizomycotina</taxon>
        <taxon>Eurotiomycetes</taxon>
        <taxon>Eurotiomycetidae</taxon>
        <taxon>Eurotiales</taxon>
        <taxon>Elaphomycetaceae</taxon>
        <taxon>Elaphomyces</taxon>
    </lineage>
</organism>